<evidence type="ECO:0000313" key="1">
    <source>
        <dbReference type="EMBL" id="EHH67671.1"/>
    </source>
</evidence>
<gene>
    <name evidence="1" type="ORF">GMO_18910</name>
</gene>
<accession>G6XK75</accession>
<name>G6XK75_9PROT</name>
<evidence type="ECO:0000313" key="2">
    <source>
        <dbReference type="Proteomes" id="UP000004949"/>
    </source>
</evidence>
<keyword evidence="2" id="KW-1185">Reference proteome</keyword>
<sequence length="59" mass="6396">MDIGTAYCVQAQRLDPADEIRLAALTDSLADHVRQGAFRTLGVCRTGHNPSNLIDIIMA</sequence>
<dbReference type="AlphaFoldDB" id="G6XK75"/>
<protein>
    <submittedName>
        <fullName evidence="1">Uncharacterized protein</fullName>
    </submittedName>
</protein>
<dbReference type="STRING" id="1088869.GMO_18910"/>
<organism evidence="1 2">
    <name type="scientific">Gluconobacter morbifer G707</name>
    <dbReference type="NCBI Taxonomy" id="1088869"/>
    <lineage>
        <taxon>Bacteria</taxon>
        <taxon>Pseudomonadati</taxon>
        <taxon>Pseudomonadota</taxon>
        <taxon>Alphaproteobacteria</taxon>
        <taxon>Acetobacterales</taxon>
        <taxon>Acetobacteraceae</taxon>
        <taxon>Gluconobacter</taxon>
    </lineage>
</organism>
<dbReference type="Proteomes" id="UP000004949">
    <property type="component" value="Unassembled WGS sequence"/>
</dbReference>
<proteinExistence type="predicted"/>
<dbReference type="RefSeq" id="WP_008852038.1">
    <property type="nucleotide sequence ID" value="NZ_AGQV01000006.1"/>
</dbReference>
<dbReference type="EMBL" id="AGQV01000006">
    <property type="protein sequence ID" value="EHH67671.1"/>
    <property type="molecule type" value="Genomic_DNA"/>
</dbReference>
<dbReference type="PATRIC" id="fig|1088869.3.peg.1886"/>
<reference evidence="1 2" key="1">
    <citation type="submission" date="2011-10" db="EMBL/GenBank/DDBJ databases">
        <title>Genome sequence of Gluconobacter morbifer G707, isolated from Drosophila gut.</title>
        <authorList>
            <person name="Lee W.-J."/>
            <person name="Kim E.-K."/>
        </authorList>
    </citation>
    <scope>NUCLEOTIDE SEQUENCE [LARGE SCALE GENOMIC DNA]</scope>
    <source>
        <strain evidence="1 2">G707</strain>
    </source>
</reference>
<comment type="caution">
    <text evidence="1">The sequence shown here is derived from an EMBL/GenBank/DDBJ whole genome shotgun (WGS) entry which is preliminary data.</text>
</comment>